<comment type="caution">
    <text evidence="1">The sequence shown here is derived from an EMBL/GenBank/DDBJ whole genome shotgun (WGS) entry which is preliminary data.</text>
</comment>
<gene>
    <name evidence="1" type="ORF">DFR58_10448</name>
</gene>
<dbReference type="EMBL" id="QPJT01000004">
    <property type="protein sequence ID" value="RCX18779.1"/>
    <property type="molecule type" value="Genomic_DNA"/>
</dbReference>
<proteinExistence type="predicted"/>
<dbReference type="AlphaFoldDB" id="A0A369BB70"/>
<name>A0A369BB70_9FIRM</name>
<evidence type="ECO:0000313" key="2">
    <source>
        <dbReference type="Proteomes" id="UP000253034"/>
    </source>
</evidence>
<sequence length="30" mass="3692">MKAQLDEKYNFYRRHVVVFKDSCSFKSDHL</sequence>
<dbReference type="Proteomes" id="UP000253034">
    <property type="component" value="Unassembled WGS sequence"/>
</dbReference>
<accession>A0A369BB70</accession>
<organism evidence="1 2">
    <name type="scientific">Anaerobacterium chartisolvens</name>
    <dbReference type="NCBI Taxonomy" id="1297424"/>
    <lineage>
        <taxon>Bacteria</taxon>
        <taxon>Bacillati</taxon>
        <taxon>Bacillota</taxon>
        <taxon>Clostridia</taxon>
        <taxon>Eubacteriales</taxon>
        <taxon>Oscillospiraceae</taxon>
        <taxon>Anaerobacterium</taxon>
    </lineage>
</organism>
<evidence type="ECO:0000313" key="1">
    <source>
        <dbReference type="EMBL" id="RCX18779.1"/>
    </source>
</evidence>
<reference evidence="1 2" key="1">
    <citation type="submission" date="2018-07" db="EMBL/GenBank/DDBJ databases">
        <title>Genomic Encyclopedia of Type Strains, Phase IV (KMG-IV): sequencing the most valuable type-strain genomes for metagenomic binning, comparative biology and taxonomic classification.</title>
        <authorList>
            <person name="Goeker M."/>
        </authorList>
    </citation>
    <scope>NUCLEOTIDE SEQUENCE [LARGE SCALE GENOMIC DNA]</scope>
    <source>
        <strain evidence="1 2">DSM 27016</strain>
    </source>
</reference>
<protein>
    <submittedName>
        <fullName evidence="1">Uncharacterized protein</fullName>
    </submittedName>
</protein>
<keyword evidence="2" id="KW-1185">Reference proteome</keyword>